<dbReference type="EMBL" id="VJOY01000001">
    <property type="protein sequence ID" value="TRX76881.1"/>
    <property type="molecule type" value="Genomic_DNA"/>
</dbReference>
<proteinExistence type="predicted"/>
<organism evidence="1 2">
    <name type="scientific">Pseudomonas mangiferae</name>
    <dbReference type="NCBI Taxonomy" id="2593654"/>
    <lineage>
        <taxon>Bacteria</taxon>
        <taxon>Pseudomonadati</taxon>
        <taxon>Pseudomonadota</taxon>
        <taxon>Gammaproteobacteria</taxon>
        <taxon>Pseudomonadales</taxon>
        <taxon>Pseudomonadaceae</taxon>
        <taxon>Pseudomonas</taxon>
    </lineage>
</organism>
<dbReference type="InterPro" id="IPR036249">
    <property type="entry name" value="Thioredoxin-like_sf"/>
</dbReference>
<evidence type="ECO:0000313" key="1">
    <source>
        <dbReference type="EMBL" id="TRX76881.1"/>
    </source>
</evidence>
<evidence type="ECO:0000313" key="2">
    <source>
        <dbReference type="Proteomes" id="UP000315235"/>
    </source>
</evidence>
<dbReference type="Proteomes" id="UP000315235">
    <property type="component" value="Unassembled WGS sequence"/>
</dbReference>
<dbReference type="Gene3D" id="3.40.30.10">
    <property type="entry name" value="Glutaredoxin"/>
    <property type="match status" value="1"/>
</dbReference>
<dbReference type="CDD" id="cd02980">
    <property type="entry name" value="TRX_Fd_family"/>
    <property type="match status" value="1"/>
</dbReference>
<sequence>MDVKPAASQPDWSLPPPHRRHVFLCTGPRCVRRGALSLWKVLRRRLVEHDLVETPGGILLTRNGCQFPCNRGPLLTVYPDRCWYGVQDPQQVLRVVDEHLLHGRPVAALRLPLPEDET</sequence>
<reference evidence="1 2" key="1">
    <citation type="submission" date="2019-07" db="EMBL/GenBank/DDBJ databases">
        <title>Pseudomonas mangiferae sp. nov., isolated from bark of mango tree in Thailand.</title>
        <authorList>
            <person name="Srisuk N."/>
            <person name="Anurat P."/>
        </authorList>
    </citation>
    <scope>NUCLEOTIDE SEQUENCE [LARGE SCALE GENOMIC DNA]</scope>
    <source>
        <strain evidence="1 2">DMKU_BBB3-04</strain>
    </source>
</reference>
<comment type="caution">
    <text evidence="1">The sequence shown here is derived from an EMBL/GenBank/DDBJ whole genome shotgun (WGS) entry which is preliminary data.</text>
</comment>
<dbReference type="OrthoDB" id="9800597at2"/>
<gene>
    <name evidence="1" type="ORF">FM069_01885</name>
</gene>
<accession>A0A553H5B9</accession>
<protein>
    <submittedName>
        <fullName evidence="1">(2Fe-2S) ferredoxin domain-containing protein</fullName>
    </submittedName>
</protein>
<keyword evidence="2" id="KW-1185">Reference proteome</keyword>
<dbReference type="AlphaFoldDB" id="A0A553H5B9"/>
<dbReference type="SUPFAM" id="SSF52833">
    <property type="entry name" value="Thioredoxin-like"/>
    <property type="match status" value="1"/>
</dbReference>
<name>A0A553H5B9_9PSED</name>